<dbReference type="Gene3D" id="1.10.287.130">
    <property type="match status" value="1"/>
</dbReference>
<keyword evidence="7" id="KW-0812">Transmembrane</keyword>
<dbReference type="PANTHER" id="PTHR43065:SF50">
    <property type="entry name" value="HISTIDINE KINASE"/>
    <property type="match status" value="1"/>
</dbReference>
<dbReference type="RefSeq" id="WP_168570044.1">
    <property type="nucleotide sequence ID" value="NZ_CP051167.1"/>
</dbReference>
<comment type="catalytic activity">
    <reaction evidence="1">
        <text>ATP + protein L-histidine = ADP + protein N-phospho-L-histidine.</text>
        <dbReference type="EC" id="2.7.13.3"/>
    </reaction>
</comment>
<evidence type="ECO:0000313" key="11">
    <source>
        <dbReference type="EMBL" id="QIZ71892.1"/>
    </source>
</evidence>
<dbReference type="SUPFAM" id="SSF47384">
    <property type="entry name" value="Homodimeric domain of signal transducing histidine kinase"/>
    <property type="match status" value="1"/>
</dbReference>
<dbReference type="Gene3D" id="3.30.565.10">
    <property type="entry name" value="Histidine kinase-like ATPase, C-terminal domain"/>
    <property type="match status" value="1"/>
</dbReference>
<evidence type="ECO:0000256" key="5">
    <source>
        <dbReference type="ARBA" id="ARBA00023012"/>
    </source>
</evidence>
<dbReference type="EMBL" id="CP051167">
    <property type="protein sequence ID" value="QIZ71892.1"/>
    <property type="molecule type" value="Genomic_DNA"/>
</dbReference>
<dbReference type="SMART" id="SM00387">
    <property type="entry name" value="HATPase_c"/>
    <property type="match status" value="1"/>
</dbReference>
<dbReference type="NCBIfam" id="TIGR00229">
    <property type="entry name" value="sensory_box"/>
    <property type="match status" value="2"/>
</dbReference>
<dbReference type="PANTHER" id="PTHR43065">
    <property type="entry name" value="SENSOR HISTIDINE KINASE"/>
    <property type="match status" value="1"/>
</dbReference>
<dbReference type="InterPro" id="IPR000014">
    <property type="entry name" value="PAS"/>
</dbReference>
<protein>
    <recommendedName>
        <fullName evidence="2">histidine kinase</fullName>
        <ecNumber evidence="2">2.7.13.3</ecNumber>
    </recommendedName>
</protein>
<dbReference type="SUPFAM" id="SSF55785">
    <property type="entry name" value="PYP-like sensor domain (PAS domain)"/>
    <property type="match status" value="2"/>
</dbReference>
<proteinExistence type="predicted"/>
<evidence type="ECO:0000256" key="3">
    <source>
        <dbReference type="ARBA" id="ARBA00022553"/>
    </source>
</evidence>
<dbReference type="SMART" id="SM00388">
    <property type="entry name" value="HisKA"/>
    <property type="match status" value="1"/>
</dbReference>
<feature type="domain" description="PAS" evidence="9">
    <location>
        <begin position="345"/>
        <end position="415"/>
    </location>
</feature>
<dbReference type="KEGG" id="oxy:HCG48_15970"/>
<feature type="domain" description="PAC" evidence="10">
    <location>
        <begin position="418"/>
        <end position="475"/>
    </location>
</feature>
<feature type="transmembrane region" description="Helical" evidence="7">
    <location>
        <begin position="183"/>
        <end position="205"/>
    </location>
</feature>
<dbReference type="Proteomes" id="UP000500857">
    <property type="component" value="Chromosome"/>
</dbReference>
<dbReference type="InterPro" id="IPR036890">
    <property type="entry name" value="HATPase_C_sf"/>
</dbReference>
<feature type="domain" description="PAC" evidence="10">
    <location>
        <begin position="294"/>
        <end position="344"/>
    </location>
</feature>
<dbReference type="PRINTS" id="PR00344">
    <property type="entry name" value="BCTRLSENSOR"/>
</dbReference>
<keyword evidence="5" id="KW-0902">Two-component regulatory system</keyword>
<evidence type="ECO:0000256" key="2">
    <source>
        <dbReference type="ARBA" id="ARBA00012438"/>
    </source>
</evidence>
<dbReference type="GO" id="GO:0000155">
    <property type="term" value="F:phosphorelay sensor kinase activity"/>
    <property type="evidence" value="ECO:0007669"/>
    <property type="project" value="InterPro"/>
</dbReference>
<evidence type="ECO:0000256" key="7">
    <source>
        <dbReference type="SAM" id="Phobius"/>
    </source>
</evidence>
<evidence type="ECO:0000259" key="9">
    <source>
        <dbReference type="PROSITE" id="PS50112"/>
    </source>
</evidence>
<keyword evidence="3" id="KW-0597">Phosphoprotein</keyword>
<dbReference type="PROSITE" id="PS50113">
    <property type="entry name" value="PAC"/>
    <property type="match status" value="2"/>
</dbReference>
<dbReference type="InterPro" id="IPR003594">
    <property type="entry name" value="HATPase_dom"/>
</dbReference>
<dbReference type="AlphaFoldDB" id="A0A6H1TZ63"/>
<evidence type="ECO:0000259" key="10">
    <source>
        <dbReference type="PROSITE" id="PS50113"/>
    </source>
</evidence>
<feature type="domain" description="PAS" evidence="9">
    <location>
        <begin position="216"/>
        <end position="257"/>
    </location>
</feature>
<evidence type="ECO:0000313" key="12">
    <source>
        <dbReference type="Proteomes" id="UP000500857"/>
    </source>
</evidence>
<reference evidence="11 12" key="1">
    <citation type="submission" date="2020-04" db="EMBL/GenBank/DDBJ databases">
        <authorList>
            <person name="Basu S."/>
            <person name="Maruthanayagam V."/>
            <person name="Chakraborty S."/>
            <person name="Pramanik A."/>
            <person name="Mukherjee J."/>
            <person name="Brink B."/>
        </authorList>
    </citation>
    <scope>NUCLEOTIDE SEQUENCE [LARGE SCALE GENOMIC DNA]</scope>
    <source>
        <strain evidence="11 12">AP17</strain>
    </source>
</reference>
<dbReference type="EC" id="2.7.13.3" evidence="2"/>
<dbReference type="Gene3D" id="3.30.450.20">
    <property type="entry name" value="PAS domain"/>
    <property type="match status" value="2"/>
</dbReference>
<dbReference type="InterPro" id="IPR035965">
    <property type="entry name" value="PAS-like_dom_sf"/>
</dbReference>
<dbReference type="InterPro" id="IPR000700">
    <property type="entry name" value="PAS-assoc_C"/>
</dbReference>
<dbReference type="InterPro" id="IPR005467">
    <property type="entry name" value="His_kinase_dom"/>
</dbReference>
<sequence>MGTTERHEPRISHRQRLVLLTVTMAVVSMAISSFAIYMLYRTALASVRSRLLDQVYTERRAIEAIARQTRDREQTLQIARNAYAGDRRNSPSGELMLVERQGDRLVLLVSSRRLPVATPTDLPPDDPLADPLQRALSGQSGSFVIRNDRGEIVFGAYEPIAPFDWAIVAQIERTSVRAPFLKTVVLTGVIGIWVVFVGVSLFFGITNKLLRELEDNEAKHRGILQAAADGILTISDRGKIHWVNQAILDIFGYPTPDELIGQNLKILMPKLVHQELDAYLNIYLNKAFYNQNHKGYEVIGKRHNGTTFPMELTVTEVRLQSGRLFTLFVRDITERKRSQEALEQSYNLLQAITEGTADPIFLKDLQGHYITINSAGAAIMGKPADEIIGKSDTDLLTPESARQIAKNDRRVMMEGQTQRVEESIVPRSNHGEIPAARTYLCTKSVYRSARGNIIGLIGVARDISDRVEAEATLRKTVERLHQTSQELQEKNQQLETALSELQRTQTQLIQTEKMSSLGQMVAGIAHEINNPVNFIYANLDHAQDYLQDLLALVDLYGQHEPGTVPEIREMAEEIELEFLREDLPKLLVSMKVGADRIREIVRNLRNFSRLDEAQMKQVDIHEGLESTLSILQNRFKAQDRRPEIALIKEYGNLPKVECYPGQLNQVFMNLLNNAIDALDLKDPPHQITIETREIAPSAGSEGFEAIAIRIADNGPGMSAEIQARLFDPFFTTKPVGKGTGLGMAISYQIVVERHGGQIECVSEPGRGTEFTVTIPIRQSRYP</sequence>
<evidence type="ECO:0000256" key="4">
    <source>
        <dbReference type="ARBA" id="ARBA00022777"/>
    </source>
</evidence>
<feature type="coiled-coil region" evidence="6">
    <location>
        <begin position="470"/>
        <end position="514"/>
    </location>
</feature>
<dbReference type="SMART" id="SM00091">
    <property type="entry name" value="PAS"/>
    <property type="match status" value="2"/>
</dbReference>
<dbReference type="CDD" id="cd18774">
    <property type="entry name" value="PDC2_HK_sensor"/>
    <property type="match status" value="1"/>
</dbReference>
<dbReference type="PROSITE" id="PS50112">
    <property type="entry name" value="PAS"/>
    <property type="match status" value="2"/>
</dbReference>
<dbReference type="CDD" id="cd00082">
    <property type="entry name" value="HisKA"/>
    <property type="match status" value="1"/>
</dbReference>
<dbReference type="Pfam" id="PF08448">
    <property type="entry name" value="PAS_4"/>
    <property type="match status" value="1"/>
</dbReference>
<evidence type="ECO:0000256" key="6">
    <source>
        <dbReference type="SAM" id="Coils"/>
    </source>
</evidence>
<dbReference type="InterPro" id="IPR013656">
    <property type="entry name" value="PAS_4"/>
</dbReference>
<dbReference type="CDD" id="cd00130">
    <property type="entry name" value="PAS"/>
    <property type="match status" value="2"/>
</dbReference>
<feature type="transmembrane region" description="Helical" evidence="7">
    <location>
        <begin position="17"/>
        <end position="40"/>
    </location>
</feature>
<dbReference type="InterPro" id="IPR004358">
    <property type="entry name" value="Sig_transdc_His_kin-like_C"/>
</dbReference>
<dbReference type="PROSITE" id="PS50109">
    <property type="entry name" value="HIS_KIN"/>
    <property type="match status" value="1"/>
</dbReference>
<keyword evidence="6" id="KW-0175">Coiled coil</keyword>
<keyword evidence="7" id="KW-0472">Membrane</keyword>
<dbReference type="Pfam" id="PF02518">
    <property type="entry name" value="HATPase_c"/>
    <property type="match status" value="1"/>
</dbReference>
<evidence type="ECO:0000256" key="1">
    <source>
        <dbReference type="ARBA" id="ARBA00000085"/>
    </source>
</evidence>
<keyword evidence="4" id="KW-0808">Transferase</keyword>
<dbReference type="Pfam" id="PF13426">
    <property type="entry name" value="PAS_9"/>
    <property type="match status" value="1"/>
</dbReference>
<accession>A0A6H1TZ63</accession>
<gene>
    <name evidence="11" type="ORF">HCG48_15970</name>
</gene>
<dbReference type="InterPro" id="IPR036097">
    <property type="entry name" value="HisK_dim/P_sf"/>
</dbReference>
<keyword evidence="12" id="KW-1185">Reference proteome</keyword>
<organism evidence="11 12">
    <name type="scientific">Oxynema aestuarii AP17</name>
    <dbReference type="NCBI Taxonomy" id="2064643"/>
    <lineage>
        <taxon>Bacteria</taxon>
        <taxon>Bacillati</taxon>
        <taxon>Cyanobacteriota</taxon>
        <taxon>Cyanophyceae</taxon>
        <taxon>Oscillatoriophycideae</taxon>
        <taxon>Oscillatoriales</taxon>
        <taxon>Oscillatoriaceae</taxon>
        <taxon>Oxynema</taxon>
        <taxon>Oxynema aestuarii</taxon>
    </lineage>
</organism>
<dbReference type="InterPro" id="IPR003661">
    <property type="entry name" value="HisK_dim/P_dom"/>
</dbReference>
<name>A0A6H1TZ63_9CYAN</name>
<evidence type="ECO:0000259" key="8">
    <source>
        <dbReference type="PROSITE" id="PS50109"/>
    </source>
</evidence>
<feature type="domain" description="Histidine kinase" evidence="8">
    <location>
        <begin position="523"/>
        <end position="778"/>
    </location>
</feature>
<keyword evidence="4" id="KW-0418">Kinase</keyword>
<dbReference type="SUPFAM" id="SSF55874">
    <property type="entry name" value="ATPase domain of HSP90 chaperone/DNA topoisomerase II/histidine kinase"/>
    <property type="match status" value="1"/>
</dbReference>
<keyword evidence="7" id="KW-1133">Transmembrane helix</keyword>